<organism evidence="3 4">
    <name type="scientific">Phaeospirillum tilakii</name>
    <dbReference type="NCBI Taxonomy" id="741673"/>
    <lineage>
        <taxon>Bacteria</taxon>
        <taxon>Pseudomonadati</taxon>
        <taxon>Pseudomonadota</taxon>
        <taxon>Alphaproteobacteria</taxon>
        <taxon>Rhodospirillales</taxon>
        <taxon>Rhodospirillaceae</taxon>
        <taxon>Phaeospirillum</taxon>
    </lineage>
</organism>
<evidence type="ECO:0000256" key="1">
    <source>
        <dbReference type="SAM" id="Phobius"/>
    </source>
</evidence>
<keyword evidence="1" id="KW-0812">Transmembrane</keyword>
<protein>
    <recommendedName>
        <fullName evidence="5">VPLPA-CTERM protein sorting domain-containing protein</fullName>
    </recommendedName>
</protein>
<evidence type="ECO:0008006" key="5">
    <source>
        <dbReference type="Google" id="ProtNLM"/>
    </source>
</evidence>
<evidence type="ECO:0000313" key="4">
    <source>
        <dbReference type="Proteomes" id="UP001597296"/>
    </source>
</evidence>
<keyword evidence="1" id="KW-0472">Membrane</keyword>
<gene>
    <name evidence="3" type="ORF">ACFSNB_13625</name>
</gene>
<keyword evidence="4" id="KW-1185">Reference proteome</keyword>
<dbReference type="EMBL" id="JBHUIY010000029">
    <property type="protein sequence ID" value="MFD2234847.1"/>
    <property type="molecule type" value="Genomic_DNA"/>
</dbReference>
<evidence type="ECO:0000256" key="2">
    <source>
        <dbReference type="SAM" id="SignalP"/>
    </source>
</evidence>
<dbReference type="RefSeq" id="WP_377317471.1">
    <property type="nucleotide sequence ID" value="NZ_JBHUIY010000029.1"/>
</dbReference>
<dbReference type="Proteomes" id="UP001597296">
    <property type="component" value="Unassembled WGS sequence"/>
</dbReference>
<proteinExistence type="predicted"/>
<accession>A0ABW5CDE0</accession>
<feature type="signal peptide" evidence="2">
    <location>
        <begin position="1"/>
        <end position="27"/>
    </location>
</feature>
<sequence>MHVLYKAALAVVALVASSIVAPVASYANWNGYGDYVHLQGMSIGDPVTLRFGDYRSTLGGKYYNFDWSGIDGNVVRIPLTNNYTLKISGSNSISFSAGTKFGVSNFKYYTLLPIGEKIHITIYTDAAMKNAVEYVEKITWFKGNVDLAAITHGLSSSIYKIVISKSGGSALYVDNISTTVVPLPGALPLLGSALVLGGLLGRRLRRKAA</sequence>
<name>A0ABW5CDE0_9PROT</name>
<keyword evidence="1" id="KW-1133">Transmembrane helix</keyword>
<evidence type="ECO:0000313" key="3">
    <source>
        <dbReference type="EMBL" id="MFD2234847.1"/>
    </source>
</evidence>
<reference evidence="4" key="1">
    <citation type="journal article" date="2019" name="Int. J. Syst. Evol. Microbiol.">
        <title>The Global Catalogue of Microorganisms (GCM) 10K type strain sequencing project: providing services to taxonomists for standard genome sequencing and annotation.</title>
        <authorList>
            <consortium name="The Broad Institute Genomics Platform"/>
            <consortium name="The Broad Institute Genome Sequencing Center for Infectious Disease"/>
            <person name="Wu L."/>
            <person name="Ma J."/>
        </authorList>
    </citation>
    <scope>NUCLEOTIDE SEQUENCE [LARGE SCALE GENOMIC DNA]</scope>
    <source>
        <strain evidence="4">KCTC 15012</strain>
    </source>
</reference>
<comment type="caution">
    <text evidence="3">The sequence shown here is derived from an EMBL/GenBank/DDBJ whole genome shotgun (WGS) entry which is preliminary data.</text>
</comment>
<feature type="transmembrane region" description="Helical" evidence="1">
    <location>
        <begin position="181"/>
        <end position="201"/>
    </location>
</feature>
<keyword evidence="2" id="KW-0732">Signal</keyword>
<feature type="chain" id="PRO_5045655030" description="VPLPA-CTERM protein sorting domain-containing protein" evidence="2">
    <location>
        <begin position="28"/>
        <end position="209"/>
    </location>
</feature>